<feature type="domain" description="Carbohydrate-binding" evidence="2">
    <location>
        <begin position="47"/>
        <end position="197"/>
    </location>
</feature>
<dbReference type="InterPro" id="IPR010502">
    <property type="entry name" value="Carb-bd_dom_fam9"/>
</dbReference>
<dbReference type="PANTHER" id="PTHR35532">
    <property type="entry name" value="SIMILAR TO POLYHYDROXYALKANOATE DEPOLYMERASE"/>
    <property type="match status" value="1"/>
</dbReference>
<protein>
    <submittedName>
        <fullName evidence="3">Carbohydrate-binding family 9-like protein</fullName>
    </submittedName>
</protein>
<gene>
    <name evidence="3" type="ORF">ACK2TP_16155</name>
</gene>
<keyword evidence="1" id="KW-0732">Signal</keyword>
<dbReference type="RefSeq" id="WP_263414528.1">
    <property type="nucleotide sequence ID" value="NZ_BAABBH010000001.1"/>
</dbReference>
<organism evidence="3 4">
    <name type="scientific">Terriglobus aquaticus</name>
    <dbReference type="NCBI Taxonomy" id="940139"/>
    <lineage>
        <taxon>Bacteria</taxon>
        <taxon>Pseudomonadati</taxon>
        <taxon>Acidobacteriota</taxon>
        <taxon>Terriglobia</taxon>
        <taxon>Terriglobales</taxon>
        <taxon>Acidobacteriaceae</taxon>
        <taxon>Terriglobus</taxon>
    </lineage>
</organism>
<dbReference type="Proteomes" id="UP001634747">
    <property type="component" value="Unassembled WGS sequence"/>
</dbReference>
<evidence type="ECO:0000256" key="1">
    <source>
        <dbReference type="SAM" id="SignalP"/>
    </source>
</evidence>
<sequence length="254" mass="28889">MNRITLGALALVGPMSVTPVAMAQETRQVPPPLHYAVHHVSTPPAMDGRLDDPAWSKAEWTSDFVDILGGSAPTPKYKTRVKMLWDDKNLYIAAELEEPNVHAKLTEHDSVIFHDDDFEFFIKPVVDGESYYEFEMNALNTTWDLFLNKPYRFGGKADNSWEATGLKSAVHVNGTLNQPDDTDRGWTLEIALPLNSFASRQQVTLPGNGTTWRINFSRVEWLPGHEHEENWVWSPQGVVNMHVPEQWGYLDFRK</sequence>
<feature type="chain" id="PRO_5046324568" evidence="1">
    <location>
        <begin position="24"/>
        <end position="254"/>
    </location>
</feature>
<evidence type="ECO:0000313" key="3">
    <source>
        <dbReference type="EMBL" id="MFN2977304.1"/>
    </source>
</evidence>
<keyword evidence="4" id="KW-1185">Reference proteome</keyword>
<dbReference type="SUPFAM" id="SSF49344">
    <property type="entry name" value="CBD9-like"/>
    <property type="match status" value="1"/>
</dbReference>
<dbReference type="CDD" id="cd09620">
    <property type="entry name" value="CBM9_like_3"/>
    <property type="match status" value="1"/>
</dbReference>
<comment type="caution">
    <text evidence="3">The sequence shown here is derived from an EMBL/GenBank/DDBJ whole genome shotgun (WGS) entry which is preliminary data.</text>
</comment>
<dbReference type="Gene3D" id="2.60.40.1190">
    <property type="match status" value="1"/>
</dbReference>
<reference evidence="3 4" key="1">
    <citation type="submission" date="2024-12" db="EMBL/GenBank/DDBJ databases">
        <authorList>
            <person name="Lee Y."/>
        </authorList>
    </citation>
    <scope>NUCLEOTIDE SEQUENCE [LARGE SCALE GENOMIC DNA]</scope>
    <source>
        <strain evidence="3 4">03SUJ4</strain>
    </source>
</reference>
<dbReference type="EMBL" id="JBJYXY010000001">
    <property type="protein sequence ID" value="MFN2977304.1"/>
    <property type="molecule type" value="Genomic_DNA"/>
</dbReference>
<name>A0ABW9KS22_9BACT</name>
<evidence type="ECO:0000259" key="2">
    <source>
        <dbReference type="Pfam" id="PF06452"/>
    </source>
</evidence>
<dbReference type="Pfam" id="PF06452">
    <property type="entry name" value="CBM9_1"/>
    <property type="match status" value="1"/>
</dbReference>
<dbReference type="PANTHER" id="PTHR35532:SF5">
    <property type="entry name" value="CARBOHYDRATE-BINDING DOMAIN-CONTAINING PROTEIN"/>
    <property type="match status" value="1"/>
</dbReference>
<proteinExistence type="predicted"/>
<accession>A0ABW9KS22</accession>
<feature type="signal peptide" evidence="1">
    <location>
        <begin position="1"/>
        <end position="23"/>
    </location>
</feature>
<evidence type="ECO:0000313" key="4">
    <source>
        <dbReference type="Proteomes" id="UP001634747"/>
    </source>
</evidence>